<dbReference type="Gene3D" id="3.90.1150.10">
    <property type="entry name" value="Aspartate Aminotransferase, domain 1"/>
    <property type="match status" value="1"/>
</dbReference>
<dbReference type="InterPro" id="IPR015421">
    <property type="entry name" value="PyrdxlP-dep_Trfase_major"/>
</dbReference>
<comment type="caution">
    <text evidence="3">The sequence shown here is derived from an EMBL/GenBank/DDBJ whole genome shotgun (WGS) entry which is preliminary data.</text>
</comment>
<name>A0A8J6Y773_9BACT</name>
<dbReference type="SUPFAM" id="SSF53383">
    <property type="entry name" value="PLP-dependent transferases"/>
    <property type="match status" value="1"/>
</dbReference>
<dbReference type="Pfam" id="PF00266">
    <property type="entry name" value="Aminotran_5"/>
    <property type="match status" value="1"/>
</dbReference>
<keyword evidence="3" id="KW-0808">Transferase</keyword>
<feature type="domain" description="Aminotransferase class V" evidence="2">
    <location>
        <begin position="3"/>
        <end position="370"/>
    </location>
</feature>
<evidence type="ECO:0000256" key="1">
    <source>
        <dbReference type="ARBA" id="ARBA00022898"/>
    </source>
</evidence>
<evidence type="ECO:0000313" key="3">
    <source>
        <dbReference type="EMBL" id="MBD3870879.1"/>
    </source>
</evidence>
<dbReference type="GO" id="GO:0008483">
    <property type="term" value="F:transaminase activity"/>
    <property type="evidence" value="ECO:0007669"/>
    <property type="project" value="UniProtKB-KW"/>
</dbReference>
<dbReference type="PANTHER" id="PTHR43586:SF4">
    <property type="entry name" value="ISOPENICILLIN N EPIMERASE"/>
    <property type="match status" value="1"/>
</dbReference>
<evidence type="ECO:0000259" key="2">
    <source>
        <dbReference type="Pfam" id="PF00266"/>
    </source>
</evidence>
<dbReference type="EMBL" id="JACXWA010000100">
    <property type="protein sequence ID" value="MBD3870879.1"/>
    <property type="molecule type" value="Genomic_DNA"/>
</dbReference>
<dbReference type="InterPro" id="IPR015424">
    <property type="entry name" value="PyrdxlP-dep_Trfase"/>
</dbReference>
<dbReference type="Gene3D" id="3.40.640.10">
    <property type="entry name" value="Type I PLP-dependent aspartate aminotransferase-like (Major domain)"/>
    <property type="match status" value="1"/>
</dbReference>
<dbReference type="PANTHER" id="PTHR43586">
    <property type="entry name" value="CYSTEINE DESULFURASE"/>
    <property type="match status" value="1"/>
</dbReference>
<gene>
    <name evidence="3" type="ORF">IFJ97_05910</name>
</gene>
<accession>A0A8J6Y773</accession>
<dbReference type="Proteomes" id="UP000598633">
    <property type="component" value="Unassembled WGS sequence"/>
</dbReference>
<reference evidence="3 4" key="1">
    <citation type="submission" date="2020-08" db="EMBL/GenBank/DDBJ databases">
        <title>Acidobacteriota in marine sediments use diverse sulfur dissimilation pathways.</title>
        <authorList>
            <person name="Wasmund K."/>
        </authorList>
    </citation>
    <scope>NUCLEOTIDE SEQUENCE [LARGE SCALE GENOMIC DNA]</scope>
    <source>
        <strain evidence="3">MAG AM3-A</strain>
    </source>
</reference>
<proteinExistence type="predicted"/>
<dbReference type="AlphaFoldDB" id="A0A8J6Y773"/>
<organism evidence="3 4">
    <name type="scientific">Candidatus Sulfomarinibacter kjeldsenii</name>
    <dbReference type="NCBI Taxonomy" id="2885994"/>
    <lineage>
        <taxon>Bacteria</taxon>
        <taxon>Pseudomonadati</taxon>
        <taxon>Acidobacteriota</taxon>
        <taxon>Thermoanaerobaculia</taxon>
        <taxon>Thermoanaerobaculales</taxon>
        <taxon>Candidatus Sulfomarinibacteraceae</taxon>
        <taxon>Candidatus Sulfomarinibacter</taxon>
    </lineage>
</organism>
<keyword evidence="1" id="KW-0663">Pyridoxal phosphate</keyword>
<dbReference type="InterPro" id="IPR015422">
    <property type="entry name" value="PyrdxlP-dep_Trfase_small"/>
</dbReference>
<keyword evidence="3" id="KW-0032">Aminotransferase</keyword>
<protein>
    <submittedName>
        <fullName evidence="3">Aminotransferase class V-fold PLP-dependent enzyme</fullName>
    </submittedName>
</protein>
<dbReference type="InterPro" id="IPR000192">
    <property type="entry name" value="Aminotrans_V_dom"/>
</dbReference>
<sequence>MMIYLDHAATSFPKAPDVAEAVALFLNQAAGNPGRGGHRLTVAASRVVEGAREDVASLLGGDPERTVFGPGATFWINAVLASKLNAGDRVVTTSLEHNAVMRPLRWYEKKRRIKLVTIKGKLPDGVPSTDEIVASVTRAPTSLVIMTHASNVNGAVMPVAEVAQAVSPVPVLVDAAQTAGCLPIDFAKTGAAALVASGHKGLLGPTGIGVLLLAPWFDIEALVQGGTGSRSESHEMPEHLPDRLEAGTVNTVGAAGLGASCAWIRERGVEAIHKHGRQLLQRLVDGFRGVPGVYLHGWNPDTPRVNILSFTMRGKDNGELAAWLDRKHGIMVRAGLHCAPSAHQRLETFPNGTVRVGIGPFNTEADIDALIEAVFDAYENGIA</sequence>
<evidence type="ECO:0000313" key="4">
    <source>
        <dbReference type="Proteomes" id="UP000598633"/>
    </source>
</evidence>